<dbReference type="GO" id="GO:0005829">
    <property type="term" value="C:cytosol"/>
    <property type="evidence" value="ECO:0007669"/>
    <property type="project" value="TreeGrafter"/>
</dbReference>
<keyword evidence="5 7" id="KW-0067">ATP-binding</keyword>
<dbReference type="GO" id="GO:0009423">
    <property type="term" value="P:chorismate biosynthetic process"/>
    <property type="evidence" value="ECO:0007669"/>
    <property type="project" value="UniProtKB-UniRule"/>
</dbReference>
<name>A0A4R6J1A3_9BACT</name>
<protein>
    <recommendedName>
        <fullName evidence="7">Shikimate kinase</fullName>
        <shortName evidence="7">SK</shortName>
        <ecNumber evidence="7">2.7.1.71</ecNumber>
    </recommendedName>
</protein>
<evidence type="ECO:0000256" key="5">
    <source>
        <dbReference type="ARBA" id="ARBA00022840"/>
    </source>
</evidence>
<comment type="cofactor">
    <cofactor evidence="7">
        <name>Mg(2+)</name>
        <dbReference type="ChEBI" id="CHEBI:18420"/>
    </cofactor>
    <text evidence="7">Binds 1 Mg(2+) ion per subunit.</text>
</comment>
<evidence type="ECO:0000256" key="3">
    <source>
        <dbReference type="ARBA" id="ARBA00022741"/>
    </source>
</evidence>
<comment type="function">
    <text evidence="7">Catalyzes the specific phosphorylation of the 3-hydroxyl group of shikimic acid using ATP as a cosubstrate.</text>
</comment>
<keyword evidence="7" id="KW-0460">Magnesium</keyword>
<dbReference type="GO" id="GO:0005524">
    <property type="term" value="F:ATP binding"/>
    <property type="evidence" value="ECO:0007669"/>
    <property type="project" value="UniProtKB-UniRule"/>
</dbReference>
<accession>A0A4R6J1A3</accession>
<comment type="similarity">
    <text evidence="7">Belongs to the shikimate kinase family.</text>
</comment>
<keyword evidence="1 7" id="KW-0028">Amino-acid biosynthesis</keyword>
<dbReference type="Proteomes" id="UP000295741">
    <property type="component" value="Unassembled WGS sequence"/>
</dbReference>
<keyword evidence="7" id="KW-0479">Metal-binding</keyword>
<gene>
    <name evidence="7" type="primary">aroK</name>
    <name evidence="8" type="ORF">BC659_0084</name>
</gene>
<keyword evidence="2 7" id="KW-0808">Transferase</keyword>
<evidence type="ECO:0000313" key="8">
    <source>
        <dbReference type="EMBL" id="TDO28026.1"/>
    </source>
</evidence>
<feature type="binding site" evidence="7">
    <location>
        <position position="32"/>
    </location>
    <ligand>
        <name>substrate</name>
    </ligand>
</feature>
<keyword evidence="9" id="KW-1185">Reference proteome</keyword>
<comment type="subcellular location">
    <subcellularLocation>
        <location evidence="7">Cytoplasm</location>
    </subcellularLocation>
</comment>
<dbReference type="InterPro" id="IPR000623">
    <property type="entry name" value="Shikimate_kinase/TSH1"/>
</dbReference>
<dbReference type="PRINTS" id="PR01100">
    <property type="entry name" value="SHIKIMTKNASE"/>
</dbReference>
<feature type="binding site" evidence="7">
    <location>
        <position position="78"/>
    </location>
    <ligand>
        <name>substrate</name>
    </ligand>
</feature>
<keyword evidence="3 7" id="KW-0547">Nucleotide-binding</keyword>
<dbReference type="InterPro" id="IPR027417">
    <property type="entry name" value="P-loop_NTPase"/>
</dbReference>
<dbReference type="EC" id="2.7.1.71" evidence="7"/>
<reference evidence="8 9" key="1">
    <citation type="submission" date="2019-03" db="EMBL/GenBank/DDBJ databases">
        <title>Genomic Encyclopedia of Archaeal and Bacterial Type Strains, Phase II (KMG-II): from individual species to whole genera.</title>
        <authorList>
            <person name="Goeker M."/>
        </authorList>
    </citation>
    <scope>NUCLEOTIDE SEQUENCE [LARGE SCALE GENOMIC DNA]</scope>
    <source>
        <strain evidence="8 9">DSM 28323</strain>
    </source>
</reference>
<dbReference type="AlphaFoldDB" id="A0A4R6J1A3"/>
<dbReference type="EMBL" id="SNWP01000010">
    <property type="protein sequence ID" value="TDO28026.1"/>
    <property type="molecule type" value="Genomic_DNA"/>
</dbReference>
<organism evidence="8 9">
    <name type="scientific">Sediminibacterium goheungense</name>
    <dbReference type="NCBI Taxonomy" id="1086393"/>
    <lineage>
        <taxon>Bacteria</taxon>
        <taxon>Pseudomonadati</taxon>
        <taxon>Bacteroidota</taxon>
        <taxon>Chitinophagia</taxon>
        <taxon>Chitinophagales</taxon>
        <taxon>Chitinophagaceae</taxon>
        <taxon>Sediminibacterium</taxon>
    </lineage>
</organism>
<evidence type="ECO:0000313" key="9">
    <source>
        <dbReference type="Proteomes" id="UP000295741"/>
    </source>
</evidence>
<dbReference type="PANTHER" id="PTHR21087:SF16">
    <property type="entry name" value="SHIKIMATE KINASE 1, CHLOROPLASTIC"/>
    <property type="match status" value="1"/>
</dbReference>
<proteinExistence type="inferred from homology"/>
<keyword evidence="6 7" id="KW-0057">Aromatic amino acid biosynthesis</keyword>
<comment type="subunit">
    <text evidence="7">Monomer.</text>
</comment>
<evidence type="ECO:0000256" key="4">
    <source>
        <dbReference type="ARBA" id="ARBA00022777"/>
    </source>
</evidence>
<feature type="binding site" evidence="7">
    <location>
        <begin position="10"/>
        <end position="15"/>
    </location>
    <ligand>
        <name>ATP</name>
        <dbReference type="ChEBI" id="CHEBI:30616"/>
    </ligand>
</feature>
<dbReference type="UniPathway" id="UPA00053">
    <property type="reaction ID" value="UER00088"/>
</dbReference>
<dbReference type="InterPro" id="IPR031322">
    <property type="entry name" value="Shikimate/glucono_kinase"/>
</dbReference>
<feature type="binding site" evidence="7">
    <location>
        <position position="139"/>
    </location>
    <ligand>
        <name>substrate</name>
    </ligand>
</feature>
<dbReference type="Gene3D" id="3.40.50.300">
    <property type="entry name" value="P-loop containing nucleotide triphosphate hydrolases"/>
    <property type="match status" value="1"/>
</dbReference>
<sequence>MKLFLIGMMGSGKSYWSRQLAKKLKTGGYDLDFLIESHEEKTISEIFEEEGEDYFRKTEAKILRWFGEKKAFVLATGGGAPCFHDNMDWMNRNGVTVWLDEPIETLVERLQPGKEHRPLIRSLGEDELKAYLENKLRERTPIYEKAQHRLTGKEISDLAFKKIIQLYA</sequence>
<dbReference type="HAMAP" id="MF_00109">
    <property type="entry name" value="Shikimate_kinase"/>
    <property type="match status" value="1"/>
</dbReference>
<feature type="binding site" evidence="7">
    <location>
        <position position="117"/>
    </location>
    <ligand>
        <name>ATP</name>
        <dbReference type="ChEBI" id="CHEBI:30616"/>
    </ligand>
</feature>
<feature type="binding site" evidence="7">
    <location>
        <position position="56"/>
    </location>
    <ligand>
        <name>substrate</name>
    </ligand>
</feature>
<dbReference type="RefSeq" id="WP_133472593.1">
    <property type="nucleotide sequence ID" value="NZ_SNWP01000010.1"/>
</dbReference>
<comment type="pathway">
    <text evidence="7">Metabolic intermediate biosynthesis; chorismate biosynthesis; chorismate from D-erythrose 4-phosphate and phosphoenolpyruvate: step 5/7.</text>
</comment>
<dbReference type="GO" id="GO:0004765">
    <property type="term" value="F:shikimate kinase activity"/>
    <property type="evidence" value="ECO:0007669"/>
    <property type="project" value="UniProtKB-UniRule"/>
</dbReference>
<dbReference type="GO" id="GO:0009073">
    <property type="term" value="P:aromatic amino acid family biosynthetic process"/>
    <property type="evidence" value="ECO:0007669"/>
    <property type="project" value="UniProtKB-KW"/>
</dbReference>
<dbReference type="CDD" id="cd00464">
    <property type="entry name" value="SK"/>
    <property type="match status" value="1"/>
</dbReference>
<dbReference type="PANTHER" id="PTHR21087">
    <property type="entry name" value="SHIKIMATE KINASE"/>
    <property type="match status" value="1"/>
</dbReference>
<evidence type="ECO:0000256" key="2">
    <source>
        <dbReference type="ARBA" id="ARBA00022679"/>
    </source>
</evidence>
<dbReference type="GO" id="GO:0008652">
    <property type="term" value="P:amino acid biosynthetic process"/>
    <property type="evidence" value="ECO:0007669"/>
    <property type="project" value="UniProtKB-KW"/>
</dbReference>
<keyword evidence="7" id="KW-0963">Cytoplasm</keyword>
<comment type="caution">
    <text evidence="7">Lacks conserved residue(s) required for the propagation of feature annotation.</text>
</comment>
<evidence type="ECO:0000256" key="6">
    <source>
        <dbReference type="ARBA" id="ARBA00023141"/>
    </source>
</evidence>
<dbReference type="OrthoDB" id="9800332at2"/>
<dbReference type="Pfam" id="PF01202">
    <property type="entry name" value="SKI"/>
    <property type="match status" value="1"/>
</dbReference>
<keyword evidence="4 7" id="KW-0418">Kinase</keyword>
<evidence type="ECO:0000256" key="7">
    <source>
        <dbReference type="HAMAP-Rule" id="MF_00109"/>
    </source>
</evidence>
<evidence type="ECO:0000256" key="1">
    <source>
        <dbReference type="ARBA" id="ARBA00022605"/>
    </source>
</evidence>
<dbReference type="GO" id="GO:0000287">
    <property type="term" value="F:magnesium ion binding"/>
    <property type="evidence" value="ECO:0007669"/>
    <property type="project" value="UniProtKB-UniRule"/>
</dbReference>
<comment type="caution">
    <text evidence="8">The sequence shown here is derived from an EMBL/GenBank/DDBJ whole genome shotgun (WGS) entry which is preliminary data.</text>
</comment>
<feature type="binding site" evidence="7">
    <location>
        <position position="14"/>
    </location>
    <ligand>
        <name>Mg(2+)</name>
        <dbReference type="ChEBI" id="CHEBI:18420"/>
    </ligand>
</feature>
<dbReference type="SUPFAM" id="SSF52540">
    <property type="entry name" value="P-loop containing nucleoside triphosphate hydrolases"/>
    <property type="match status" value="1"/>
</dbReference>
<comment type="catalytic activity">
    <reaction evidence="7">
        <text>shikimate + ATP = 3-phosphoshikimate + ADP + H(+)</text>
        <dbReference type="Rhea" id="RHEA:13121"/>
        <dbReference type="ChEBI" id="CHEBI:15378"/>
        <dbReference type="ChEBI" id="CHEBI:30616"/>
        <dbReference type="ChEBI" id="CHEBI:36208"/>
        <dbReference type="ChEBI" id="CHEBI:145989"/>
        <dbReference type="ChEBI" id="CHEBI:456216"/>
        <dbReference type="EC" id="2.7.1.71"/>
    </reaction>
</comment>